<reference evidence="1 2" key="1">
    <citation type="submission" date="2024-02" db="EMBL/GenBank/DDBJ databases">
        <authorList>
            <person name="Vignale AGUSTIN F."/>
            <person name="Sosa J E."/>
            <person name="Modenutti C."/>
        </authorList>
    </citation>
    <scope>NUCLEOTIDE SEQUENCE [LARGE SCALE GENOMIC DNA]</scope>
</reference>
<protein>
    <submittedName>
        <fullName evidence="1">Uncharacterized protein</fullName>
    </submittedName>
</protein>
<organism evidence="1 2">
    <name type="scientific">Ilex paraguariensis</name>
    <name type="common">yerba mate</name>
    <dbReference type="NCBI Taxonomy" id="185542"/>
    <lineage>
        <taxon>Eukaryota</taxon>
        <taxon>Viridiplantae</taxon>
        <taxon>Streptophyta</taxon>
        <taxon>Embryophyta</taxon>
        <taxon>Tracheophyta</taxon>
        <taxon>Spermatophyta</taxon>
        <taxon>Magnoliopsida</taxon>
        <taxon>eudicotyledons</taxon>
        <taxon>Gunneridae</taxon>
        <taxon>Pentapetalae</taxon>
        <taxon>asterids</taxon>
        <taxon>campanulids</taxon>
        <taxon>Aquifoliales</taxon>
        <taxon>Aquifoliaceae</taxon>
        <taxon>Ilex</taxon>
    </lineage>
</organism>
<proteinExistence type="predicted"/>
<accession>A0ABC8U6Y8</accession>
<dbReference type="EMBL" id="CAUOFW020007058">
    <property type="protein sequence ID" value="CAK9177516.1"/>
    <property type="molecule type" value="Genomic_DNA"/>
</dbReference>
<comment type="caution">
    <text evidence="1">The sequence shown here is derived from an EMBL/GenBank/DDBJ whole genome shotgun (WGS) entry which is preliminary data.</text>
</comment>
<evidence type="ECO:0000313" key="2">
    <source>
        <dbReference type="Proteomes" id="UP001642360"/>
    </source>
</evidence>
<gene>
    <name evidence="1" type="ORF">ILEXP_LOCUS47404</name>
</gene>
<keyword evidence="2" id="KW-1185">Reference proteome</keyword>
<name>A0ABC8U6Y8_9AQUA</name>
<dbReference type="AlphaFoldDB" id="A0ABC8U6Y8"/>
<evidence type="ECO:0000313" key="1">
    <source>
        <dbReference type="EMBL" id="CAK9177516.1"/>
    </source>
</evidence>
<dbReference type="Proteomes" id="UP001642360">
    <property type="component" value="Unassembled WGS sequence"/>
</dbReference>
<sequence>MGLATSAGSCSKGFAHILGSRVYGAITPGSGLVSPLVVAWLRFCTYKASPNLAPLYACMAWPMYLAWHPPTSHSPPSPGVSISESPRLPAQLAHCVGVTSYSKGIYHGFPK</sequence>